<evidence type="ECO:0000256" key="2">
    <source>
        <dbReference type="SAM" id="MobiDB-lite"/>
    </source>
</evidence>
<dbReference type="GO" id="GO:0006355">
    <property type="term" value="P:regulation of DNA-templated transcription"/>
    <property type="evidence" value="ECO:0007669"/>
    <property type="project" value="InterPro"/>
</dbReference>
<gene>
    <name evidence="3" type="ORF">PFMG_03033</name>
</gene>
<proteinExistence type="predicted"/>
<sequence>MDKDIFTINKIIEFQAHQKNILEIWKEYVTEGLNLMHSEENITNKNNTCNNNQKRKNTYNNNIFNIYYENTQKCNHIKSIKHFHKYVDEWKELQISSECNEHIYNNYKVIKKERHIKNRKELCDKDEKKSDLQSESEKLKQDENNEIIYNQYDDTKKSSKIINNDQSTKSNKHIDNMKINNKVLSNENYIHLYEKYIESLNKNIEKNLKEYQTCIVTYNNFINRDINIIYKENITFLTYFYSCINIIKENKIIIPKGSYLYELIYPQTIHSFPVINKFNYYFVKLFINNKWYLIFVNLYLPYNKNNNQILSCYSTFTQEIWTHILIKALYKCFHIFHFKNYHMHIIEMLTGLKYIKSPFNINKIINNYQNNYIQCIILNQHQKIESTNNTNMENDNKNVRNFNRDITSMKHNTYCHNENDDNKNKNDDNKNKNDDNKNKNDDNKNKNDDNKKKNNDNKNKNDDNKKKNNDNKNKNNDNKNKNNDNKNNNDDNKNKNNDNKNNNNSNKYVKEITDNMQNIYNQTNTSISIKNNHVFYYLICSFQDKQFIHVRCCDIKSYNNIQTCNNVIKQKKEETNLLKGYKYINTKGNIQISNAQLVPLFKNTSDSDSSEKYIKTSTISKNEHDIKNICNHNKQTYKKYNIVINENTQNVIQYIKDILSSETNNVQKIKSNEESDKSSTKNIHLKKDNKKNYKDICIWFKDNEIEKILQLININYSSEYIIKIDESLKNNKIISYLSKNKFELISLNEYIKNKLKPFKALHKSNSVKNNIPKSVQHIHIEKKKKGKNNQNKNVYDNTENNDTVCNPNMSDPSNDCPYLILICYISIKEQTTENNKTETNQIIQNDNITCEKDNGNINNFFDFFIYFFPHHMCKYRNIEKYKFANEEKNSEQIRKKKKKNKKKIKKKKKKKDKKNKLPASQLLVATKKKKKYHKIFFLNDMYNCNLFFKKIGERNHNEDIIPFIPCNNFLQQILNNNDYKNYFFFNKIVKRKIRLEKNKEHFFILYTKRFDYNDFYIEWINEKKNFESSYMISSSFITIEEYLEKFMKMSMTILPKKEISLKNQTLNNKVLLKFVININMNDQKEGNDEHGQDININSNHTNIGRIKQDLLQQPHCCKELNNFHFYLIVKINNLNIVPYLNLYMCRIKDDDMLHIQNNLEEKKKIKNKKIKKFLSKKNDSIYDGDEYINIVSTFYKYSLDKLIFKIYIPFDQINKHHNYLFLLVTKKILWRYNVNFNISIKVAYPKEDDIINSTHYVNSQNRKNKIDLDIIEVPSYCLNYTYTFPTEQTEIGKDIKNTEERNTDNPVDINILQGDNNKKNIENDPNVEHTCSYDEMNKKDHHNLSGKNTIQILKKIIIKNKNEYTYGNIFIQLKNYHLYEYIEAKIIKVEKAIKRKMTEDNFNVDFILKNYIRKVIFAKKKKKKVIFFKHVILNTNDTYFILIKVKIKNHLNSPKLDLKIINKNTYTSTCNKNDIPLNKSLFQRDEKEKKNHNENIYKIEQINSNNDIIIMDILLNFDEDVQLLDDTTYEDIDREVNKYKEIKKIDIEQLNVCFTQNVLGNIFDFKNEMLFCFKRDYENIYMNITNMICDLNNNNNNNNNNEEDEEEKRIERENIKMLNDKKQNVSNEKLCINQMNERNKNIQIDHMNSQNKKGAYNINNSKRLFQEINNLYMNKNLFYYLASNVLKYDEESLRYIFYKFFENDIQQINMNEFIEMCKNIENLENIKNCSFLIKIEEKIDKNHVFFISLDNNNFHNNNHYDIKKKIMYNDENHIINHNTDILFDGIFTYGKKTQNIINDIINFYKIKNKDINILKFKVDAELQLNEKCIWNSSTLNFKNIRKNYNTQIFIKKKIMKQIKYIIINNYKEKEKEKEKHTQKHTQKNTQKQTQKGSEKETQKGIEKDTEKQTKNKSCNHSNYIKQKYCKSYKHIKIDRPINNINDLINITHNIENNFDLYYLKEINKKITKTIKERKIFLSNFKNNIKQKKLKKLNDKEFNNLYSKALQLNLHIYNQEYIQIIKQYIHIFNLLNQIKTLIKNVEWKKKKYTNNFQDIQINDIITDQNIFIHLYNKCTHLITNIHDIQLNENYQNIYKDSTQLYDIINNHKLKEQQKKIT</sequence>
<evidence type="ECO:0000313" key="4">
    <source>
        <dbReference type="Proteomes" id="UP000054562"/>
    </source>
</evidence>
<feature type="coiled-coil region" evidence="1">
    <location>
        <begin position="1593"/>
        <end position="1652"/>
    </location>
</feature>
<organism evidence="3 4">
    <name type="scientific">Plasmodium falciparum IGH-CR14</name>
    <dbReference type="NCBI Taxonomy" id="580059"/>
    <lineage>
        <taxon>Eukaryota</taxon>
        <taxon>Sar</taxon>
        <taxon>Alveolata</taxon>
        <taxon>Apicomplexa</taxon>
        <taxon>Aconoidasida</taxon>
        <taxon>Haemosporida</taxon>
        <taxon>Plasmodiidae</taxon>
        <taxon>Plasmodium</taxon>
        <taxon>Plasmodium (Laverania)</taxon>
    </lineage>
</organism>
<accession>A0A0L1IAW2</accession>
<name>A0A0L1IAW2_PLAFA</name>
<evidence type="ECO:0000256" key="1">
    <source>
        <dbReference type="SAM" id="Coils"/>
    </source>
</evidence>
<feature type="region of interest" description="Disordered" evidence="2">
    <location>
        <begin position="886"/>
        <end position="916"/>
    </location>
</feature>
<feature type="region of interest" description="Disordered" evidence="2">
    <location>
        <begin position="1871"/>
        <end position="1913"/>
    </location>
</feature>
<feature type="compositionally biased region" description="Basic and acidic residues" evidence="2">
    <location>
        <begin position="1892"/>
        <end position="1909"/>
    </location>
</feature>
<dbReference type="PANTHER" id="PTHR31169:SF8">
    <property type="entry name" value="ZINC-FINGER DOMAIN OF MONOAMINE-OXIDASE A REPRESSOR R1 PROTEIN"/>
    <property type="match status" value="1"/>
</dbReference>
<feature type="compositionally biased region" description="Basic and acidic residues" evidence="2">
    <location>
        <begin position="417"/>
        <end position="498"/>
    </location>
</feature>
<reference evidence="4" key="1">
    <citation type="submission" date="2015-07" db="EMBL/GenBank/DDBJ databases">
        <title>Annotation of Plasmodium falciparum IGH-CR14.</title>
        <authorList>
            <consortium name="The Broad Institute Genome Sequencing Platform"/>
            <person name="Volkman S.K."/>
            <person name="Neafsey D.E."/>
            <person name="Dash A.P."/>
            <person name="Chitnis C.E."/>
            <person name="Hartl D.L."/>
            <person name="Young S.K."/>
            <person name="Zeng Q."/>
            <person name="Koehrsen M."/>
            <person name="Alvarado L."/>
            <person name="Berlin A."/>
            <person name="Borenstein D."/>
            <person name="Chapman S.B."/>
            <person name="Chen Z."/>
            <person name="Engels R."/>
            <person name="Freedman E."/>
            <person name="Gellesch M."/>
            <person name="Goldberg J."/>
            <person name="Griggs A."/>
            <person name="Gujja S."/>
            <person name="Heilman E.R."/>
            <person name="Heiman D.I."/>
            <person name="Howarth C."/>
            <person name="Jen D."/>
            <person name="Larson L."/>
            <person name="Mehta T."/>
            <person name="Neiman D."/>
            <person name="Park D."/>
            <person name="Pearson M."/>
            <person name="Roberts A."/>
            <person name="Saif S."/>
            <person name="Shea T."/>
            <person name="Shenoy N."/>
            <person name="Sisk P."/>
            <person name="Stolte C."/>
            <person name="Sykes S."/>
            <person name="Walk T."/>
            <person name="White J."/>
            <person name="Yandava C."/>
            <person name="Haas B."/>
            <person name="Henn M.R."/>
            <person name="Nusbaum C."/>
            <person name="Birren B."/>
        </authorList>
    </citation>
    <scope>NUCLEOTIDE SEQUENCE [LARGE SCALE GENOMIC DNA]</scope>
    <source>
        <strain evidence="4">IGH-CR14</strain>
    </source>
</reference>
<feature type="compositionally biased region" description="Basic residues" evidence="2">
    <location>
        <begin position="894"/>
        <end position="916"/>
    </location>
</feature>
<dbReference type="OrthoDB" id="9374162at2759"/>
<dbReference type="InterPro" id="IPR040221">
    <property type="entry name" value="CDCA7/CDA7L"/>
</dbReference>
<feature type="region of interest" description="Disordered" evidence="2">
    <location>
        <begin position="412"/>
        <end position="506"/>
    </location>
</feature>
<keyword evidence="1" id="KW-0175">Coiled coil</keyword>
<reference evidence="4" key="2">
    <citation type="submission" date="2015-07" db="EMBL/GenBank/DDBJ databases">
        <title>The genome sequence of Plasmodium falciparum IGH-CR14.</title>
        <authorList>
            <consortium name="The Broad Institute Genome Sequencing Platform"/>
            <person name="Volkman S.K."/>
            <person name="Neafsey D.E."/>
            <person name="Dash A.P."/>
            <person name="Chitnis C.E."/>
            <person name="Hartl D.L."/>
            <person name="Young S.K."/>
            <person name="Kodira C.D."/>
            <person name="Zeng Q."/>
            <person name="Koehrsen M."/>
            <person name="Godfrey P."/>
            <person name="Alvarado L."/>
            <person name="Berlin A."/>
            <person name="Borenstein D."/>
            <person name="Chen Z."/>
            <person name="Engels R."/>
            <person name="Freedman E."/>
            <person name="Gellesch M."/>
            <person name="Goldberg J."/>
            <person name="Griggs A."/>
            <person name="Gujja S."/>
            <person name="Heiman D."/>
            <person name="Hepburn T."/>
            <person name="Howarth C."/>
            <person name="Jen D."/>
            <person name="Larson L."/>
            <person name="Lewis B."/>
            <person name="Mehta T."/>
            <person name="Park D."/>
            <person name="Pearson M."/>
            <person name="Roberts A."/>
            <person name="Saif S."/>
            <person name="Shea T."/>
            <person name="Shenoy N."/>
            <person name="Sisk P."/>
            <person name="Stolte C."/>
            <person name="Sykes S."/>
            <person name="Walk T."/>
            <person name="White J."/>
            <person name="Yandava C."/>
            <person name="Wirth D.F."/>
            <person name="Nusbaum C."/>
            <person name="Birren B."/>
        </authorList>
    </citation>
    <scope>NUCLEOTIDE SEQUENCE [LARGE SCALE GENOMIC DNA]</scope>
    <source>
        <strain evidence="4">IGH-CR14</strain>
    </source>
</reference>
<dbReference type="GO" id="GO:0005634">
    <property type="term" value="C:nucleus"/>
    <property type="evidence" value="ECO:0007669"/>
    <property type="project" value="TreeGrafter"/>
</dbReference>
<dbReference type="PANTHER" id="PTHR31169">
    <property type="entry name" value="OS05G0300700 PROTEIN"/>
    <property type="match status" value="1"/>
</dbReference>
<dbReference type="InterPro" id="IPR038765">
    <property type="entry name" value="Papain-like_cys_pep_sf"/>
</dbReference>
<evidence type="ECO:0000313" key="3">
    <source>
        <dbReference type="EMBL" id="KNG76801.1"/>
    </source>
</evidence>
<protein>
    <recommendedName>
        <fullName evidence="5">Calpain catalytic domain-containing protein</fullName>
    </recommendedName>
</protein>
<dbReference type="SUPFAM" id="SSF54001">
    <property type="entry name" value="Cysteine proteinases"/>
    <property type="match status" value="1"/>
</dbReference>
<evidence type="ECO:0008006" key="5">
    <source>
        <dbReference type="Google" id="ProtNLM"/>
    </source>
</evidence>
<dbReference type="Proteomes" id="UP000054562">
    <property type="component" value="Unassembled WGS sequence"/>
</dbReference>
<dbReference type="EMBL" id="GG665205">
    <property type="protein sequence ID" value="KNG76801.1"/>
    <property type="molecule type" value="Genomic_DNA"/>
</dbReference>